<proteinExistence type="predicted"/>
<feature type="compositionally biased region" description="Polar residues" evidence="1">
    <location>
        <begin position="330"/>
        <end position="340"/>
    </location>
</feature>
<feature type="compositionally biased region" description="Low complexity" evidence="1">
    <location>
        <begin position="219"/>
        <end position="232"/>
    </location>
</feature>
<dbReference type="Proteomes" id="UP001356427">
    <property type="component" value="Unassembled WGS sequence"/>
</dbReference>
<accession>A0AAN8L0A4</accession>
<name>A0AAN8L0A4_9TELE</name>
<feature type="region of interest" description="Disordered" evidence="1">
    <location>
        <begin position="141"/>
        <end position="238"/>
    </location>
</feature>
<gene>
    <name evidence="2" type="ORF">J4Q44_G00252300</name>
</gene>
<feature type="compositionally biased region" description="Basic and acidic residues" evidence="1">
    <location>
        <begin position="203"/>
        <end position="213"/>
    </location>
</feature>
<protein>
    <submittedName>
        <fullName evidence="2">Uncharacterized protein</fullName>
    </submittedName>
</protein>
<evidence type="ECO:0000313" key="3">
    <source>
        <dbReference type="Proteomes" id="UP001356427"/>
    </source>
</evidence>
<feature type="region of interest" description="Disordered" evidence="1">
    <location>
        <begin position="72"/>
        <end position="100"/>
    </location>
</feature>
<evidence type="ECO:0000256" key="1">
    <source>
        <dbReference type="SAM" id="MobiDB-lite"/>
    </source>
</evidence>
<comment type="caution">
    <text evidence="2">The sequence shown here is derived from an EMBL/GenBank/DDBJ whole genome shotgun (WGS) entry which is preliminary data.</text>
</comment>
<feature type="compositionally biased region" description="Polar residues" evidence="1">
    <location>
        <begin position="310"/>
        <end position="320"/>
    </location>
</feature>
<dbReference type="AlphaFoldDB" id="A0AAN8L0A4"/>
<feature type="region of interest" description="Disordered" evidence="1">
    <location>
        <begin position="298"/>
        <end position="340"/>
    </location>
</feature>
<keyword evidence="3" id="KW-1185">Reference proteome</keyword>
<feature type="compositionally biased region" description="Low complexity" evidence="1">
    <location>
        <begin position="151"/>
        <end position="169"/>
    </location>
</feature>
<evidence type="ECO:0000313" key="2">
    <source>
        <dbReference type="EMBL" id="KAK6304644.1"/>
    </source>
</evidence>
<sequence length="340" mass="36887">MEGSLSLGLEYMQIELPQLDPQALPAPSKLVPVQLRLGQRTKGDLAEGLWEWPLPPYAVSLCETLSQLHAKESSLESQAQNGEDPRPELQANLSPSLSPLEDCLAPTTTTALAETNHPLWKQPVRGRNLFSSYSSVMSTPSRALEMPAPTPAQTPTLTTPAAATSTPRCPHARTKEPGEHAQLCDGDHRHSLSGSEEQGEPGRGQRERPRPDWSPDQGPKSWSSPTGPSTSTRETFTPNLVYQLPRLRLPVEKVSTYIDSKSTPPYCRLPQTSGTRRCCLRLVLRKFSKVRPWLWGGRGPGPPGSGPVLVNSSASKTGTARPQVMRLSGSVASATSKAQL</sequence>
<organism evidence="2 3">
    <name type="scientific">Coregonus suidteri</name>
    <dbReference type="NCBI Taxonomy" id="861788"/>
    <lineage>
        <taxon>Eukaryota</taxon>
        <taxon>Metazoa</taxon>
        <taxon>Chordata</taxon>
        <taxon>Craniata</taxon>
        <taxon>Vertebrata</taxon>
        <taxon>Euteleostomi</taxon>
        <taxon>Actinopterygii</taxon>
        <taxon>Neopterygii</taxon>
        <taxon>Teleostei</taxon>
        <taxon>Protacanthopterygii</taxon>
        <taxon>Salmoniformes</taxon>
        <taxon>Salmonidae</taxon>
        <taxon>Coregoninae</taxon>
        <taxon>Coregonus</taxon>
    </lineage>
</organism>
<reference evidence="2 3" key="1">
    <citation type="submission" date="2021-04" db="EMBL/GenBank/DDBJ databases">
        <authorList>
            <person name="De Guttry C."/>
            <person name="Zahm M."/>
            <person name="Klopp C."/>
            <person name="Cabau C."/>
            <person name="Louis A."/>
            <person name="Berthelot C."/>
            <person name="Parey E."/>
            <person name="Roest Crollius H."/>
            <person name="Montfort J."/>
            <person name="Robinson-Rechavi M."/>
            <person name="Bucao C."/>
            <person name="Bouchez O."/>
            <person name="Gislard M."/>
            <person name="Lluch J."/>
            <person name="Milhes M."/>
            <person name="Lampietro C."/>
            <person name="Lopez Roques C."/>
            <person name="Donnadieu C."/>
            <person name="Braasch I."/>
            <person name="Desvignes T."/>
            <person name="Postlethwait J."/>
            <person name="Bobe J."/>
            <person name="Wedekind C."/>
            <person name="Guiguen Y."/>
        </authorList>
    </citation>
    <scope>NUCLEOTIDE SEQUENCE [LARGE SCALE GENOMIC DNA]</scope>
    <source>
        <strain evidence="2">Cs_M1</strain>
        <tissue evidence="2">Blood</tissue>
    </source>
</reference>
<dbReference type="EMBL" id="JAGTTL010000023">
    <property type="protein sequence ID" value="KAK6304644.1"/>
    <property type="molecule type" value="Genomic_DNA"/>
</dbReference>